<gene>
    <name evidence="9" type="ORF">ZIOFF_035292</name>
</gene>
<evidence type="ECO:0000256" key="2">
    <source>
        <dbReference type="ARBA" id="ARBA00009986"/>
    </source>
</evidence>
<evidence type="ECO:0000256" key="1">
    <source>
        <dbReference type="ARBA" id="ARBA00004370"/>
    </source>
</evidence>
<feature type="region of interest" description="Disordered" evidence="6">
    <location>
        <begin position="1"/>
        <end position="50"/>
    </location>
</feature>
<evidence type="ECO:0000256" key="6">
    <source>
        <dbReference type="SAM" id="MobiDB-lite"/>
    </source>
</evidence>
<dbReference type="InterPro" id="IPR016163">
    <property type="entry name" value="Ald_DH_C"/>
</dbReference>
<dbReference type="SUPFAM" id="SSF53720">
    <property type="entry name" value="ALDH-like"/>
    <property type="match status" value="1"/>
</dbReference>
<reference evidence="9 10" key="1">
    <citation type="submission" date="2020-08" db="EMBL/GenBank/DDBJ databases">
        <title>Plant Genome Project.</title>
        <authorList>
            <person name="Zhang R.-G."/>
        </authorList>
    </citation>
    <scope>NUCLEOTIDE SEQUENCE [LARGE SCALE GENOMIC DNA]</scope>
    <source>
        <tissue evidence="9">Rhizome</tissue>
    </source>
</reference>
<dbReference type="PANTHER" id="PTHR31234:SF35">
    <property type="entry name" value="LATE EMBRYOGENESIS ABUNDANT (LEA) HYDROXYPROLINE-RICH GLYCOPROTEIN FAMILY"/>
    <property type="match status" value="1"/>
</dbReference>
<organism evidence="9 10">
    <name type="scientific">Zingiber officinale</name>
    <name type="common">Ginger</name>
    <name type="synonym">Amomum zingiber</name>
    <dbReference type="NCBI Taxonomy" id="94328"/>
    <lineage>
        <taxon>Eukaryota</taxon>
        <taxon>Viridiplantae</taxon>
        <taxon>Streptophyta</taxon>
        <taxon>Embryophyta</taxon>
        <taxon>Tracheophyta</taxon>
        <taxon>Spermatophyta</taxon>
        <taxon>Magnoliopsida</taxon>
        <taxon>Liliopsida</taxon>
        <taxon>Zingiberales</taxon>
        <taxon>Zingiberaceae</taxon>
        <taxon>Zingiber</taxon>
    </lineage>
</organism>
<feature type="compositionally biased region" description="Pro residues" evidence="6">
    <location>
        <begin position="22"/>
        <end position="31"/>
    </location>
</feature>
<dbReference type="EMBL" id="JACMSC010000010">
    <property type="protein sequence ID" value="KAG6503003.1"/>
    <property type="molecule type" value="Genomic_DNA"/>
</dbReference>
<dbReference type="InterPro" id="IPR015590">
    <property type="entry name" value="Aldehyde_DH_dom"/>
</dbReference>
<dbReference type="InterPro" id="IPR016161">
    <property type="entry name" value="Ald_DH/histidinol_DH"/>
</dbReference>
<evidence type="ECO:0000256" key="3">
    <source>
        <dbReference type="ARBA" id="ARBA00023002"/>
    </source>
</evidence>
<dbReference type="GO" id="GO:0005886">
    <property type="term" value="C:plasma membrane"/>
    <property type="evidence" value="ECO:0007669"/>
    <property type="project" value="TreeGrafter"/>
</dbReference>
<evidence type="ECO:0000256" key="5">
    <source>
        <dbReference type="ARBA" id="ARBA00023136"/>
    </source>
</evidence>
<protein>
    <recommendedName>
        <fullName evidence="8">Aldehyde dehydrogenase domain-containing protein</fullName>
    </recommendedName>
</protein>
<dbReference type="InterPro" id="IPR044839">
    <property type="entry name" value="NDR1-like"/>
</dbReference>
<comment type="subcellular location">
    <subcellularLocation>
        <location evidence="1">Membrane</location>
    </subcellularLocation>
</comment>
<comment type="caution">
    <text evidence="9">The sequence shown here is derived from an EMBL/GenBank/DDBJ whole genome shotgun (WGS) entry which is preliminary data.</text>
</comment>
<dbReference type="GO" id="GO:0016620">
    <property type="term" value="F:oxidoreductase activity, acting on the aldehyde or oxo group of donors, NAD or NADP as acceptor"/>
    <property type="evidence" value="ECO:0007669"/>
    <property type="project" value="InterPro"/>
</dbReference>
<accession>A0A8J5KXI7</accession>
<evidence type="ECO:0000256" key="7">
    <source>
        <dbReference type="SAM" id="Phobius"/>
    </source>
</evidence>
<keyword evidence="5 7" id="KW-0472">Membrane</keyword>
<proteinExistence type="inferred from homology"/>
<dbReference type="Pfam" id="PF00171">
    <property type="entry name" value="Aldedh"/>
    <property type="match status" value="1"/>
</dbReference>
<keyword evidence="7" id="KW-1133">Transmembrane helix</keyword>
<comment type="similarity">
    <text evidence="2">Belongs to the aldehyde dehydrogenase family.</text>
</comment>
<dbReference type="GO" id="GO:0098542">
    <property type="term" value="P:defense response to other organism"/>
    <property type="evidence" value="ECO:0007669"/>
    <property type="project" value="InterPro"/>
</dbReference>
<dbReference type="PANTHER" id="PTHR31234">
    <property type="entry name" value="LATE EMBRYOGENESIS ABUNDANT (LEA) HYDROXYPROLINE-RICH GLYCOPROTEIN FAMILY"/>
    <property type="match status" value="1"/>
</dbReference>
<sequence length="453" mass="49874">MAEEKPNSKPVLQKPPGYRDPQAPPPTVPKPPPRRRPLPPSFRQPGKALPRRHRSRRSFWCRFCCWASAVVLAFAALIAVAAGLTYLWFQPRFPSFRLELLNATRLRVTSRPDGTFLDAATAVGILISNPNGKIILDYGDGEARVRVVDDDGDVDVGVAKVAGFEQGRRNRTVVRFWTAGKSVAVDEIAGGRIQGGFRSKEVKLGLSLRTRVGLRVGDASTGKVPIRVGCGPVSLKQGERIYDEFVEKAKVRALKRIVGDPFKKGVEQGPQIDEEKFSKILRYIKSGINSGATLVTGGDRIGNKGYYIQPTIFSDVQDEMKIAQDEIFGLVQSILKFRQIDLQILKVVALEHPNDIDATAESIIVEILPSIATSHESSFALQDANEVVRVSTSDGKGKQPMFYEHQEEERTSNHLSGNELVVWENTVSSHGPTSASANTGSSYSKQYLLVLIE</sequence>
<evidence type="ECO:0000313" key="10">
    <source>
        <dbReference type="Proteomes" id="UP000734854"/>
    </source>
</evidence>
<name>A0A8J5KXI7_ZINOF</name>
<dbReference type="Proteomes" id="UP000734854">
    <property type="component" value="Unassembled WGS sequence"/>
</dbReference>
<keyword evidence="3" id="KW-0560">Oxidoreductase</keyword>
<evidence type="ECO:0000313" key="9">
    <source>
        <dbReference type="EMBL" id="KAG6503003.1"/>
    </source>
</evidence>
<dbReference type="AlphaFoldDB" id="A0A8J5KXI7"/>
<feature type="domain" description="Aldehyde dehydrogenase" evidence="8">
    <location>
        <begin position="239"/>
        <end position="341"/>
    </location>
</feature>
<keyword evidence="10" id="KW-1185">Reference proteome</keyword>
<keyword evidence="7" id="KW-0812">Transmembrane</keyword>
<dbReference type="Gene3D" id="3.40.309.10">
    <property type="entry name" value="Aldehyde Dehydrogenase, Chain A, domain 2"/>
    <property type="match status" value="1"/>
</dbReference>
<evidence type="ECO:0000256" key="4">
    <source>
        <dbReference type="ARBA" id="ARBA00023027"/>
    </source>
</evidence>
<keyword evidence="4" id="KW-0520">NAD</keyword>
<evidence type="ECO:0000259" key="8">
    <source>
        <dbReference type="Pfam" id="PF00171"/>
    </source>
</evidence>
<feature type="transmembrane region" description="Helical" evidence="7">
    <location>
        <begin position="59"/>
        <end position="89"/>
    </location>
</feature>
<dbReference type="FunFam" id="3.40.309.10:FF:000065">
    <property type="entry name" value="Aldehyde dehydrogenase3"/>
    <property type="match status" value="1"/>
</dbReference>